<organism evidence="1 2">
    <name type="scientific">Acidithiobacillus ferrooxidans (strain ATCC 23270 / DSM 14882 / CIP 104768 / NCIMB 8455)</name>
    <name type="common">Ferrobacillus ferrooxidans (strain ATCC 23270)</name>
    <dbReference type="NCBI Taxonomy" id="243159"/>
    <lineage>
        <taxon>Bacteria</taxon>
        <taxon>Pseudomonadati</taxon>
        <taxon>Pseudomonadota</taxon>
        <taxon>Acidithiobacillia</taxon>
        <taxon>Acidithiobacillales</taxon>
        <taxon>Acidithiobacillaceae</taxon>
        <taxon>Acidithiobacillus</taxon>
    </lineage>
</organism>
<proteinExistence type="predicted"/>
<dbReference type="Proteomes" id="UP000001362">
    <property type="component" value="Chromosome"/>
</dbReference>
<dbReference type="AlphaFoldDB" id="B7J3M9"/>
<dbReference type="PaxDb" id="243159-AFE_0133"/>
<accession>B7J3M9</accession>
<evidence type="ECO:0000313" key="2">
    <source>
        <dbReference type="Proteomes" id="UP000001362"/>
    </source>
</evidence>
<dbReference type="KEGG" id="afr:AFE_0133"/>
<reference evidence="1 2" key="1">
    <citation type="journal article" date="2008" name="BMC Genomics">
        <title>Acidithiobacillus ferrooxidans metabolism: from genome sequence to industrial applications.</title>
        <authorList>
            <person name="Valdes J."/>
            <person name="Pedroso I."/>
            <person name="Quatrini R."/>
            <person name="Dodson R.J."/>
            <person name="Tettelin H."/>
            <person name="Blake R.II."/>
            <person name="Eisen J.A."/>
            <person name="Holmes D.S."/>
        </authorList>
    </citation>
    <scope>NUCLEOTIDE SEQUENCE [LARGE SCALE GENOMIC DNA]</scope>
    <source>
        <strain evidence="2">ATCC 23270 / DSM 14882 / CIP 104768 / NCIMB 8455</strain>
    </source>
</reference>
<dbReference type="HOGENOM" id="CLU_3264230_0_0_6"/>
<dbReference type="EMBL" id="CP001219">
    <property type="protein sequence ID" value="ACK77992.1"/>
    <property type="molecule type" value="Genomic_DNA"/>
</dbReference>
<name>B7J3M9_ACIF2</name>
<gene>
    <name evidence="1" type="ordered locus">AFE_0133</name>
</gene>
<protein>
    <submittedName>
        <fullName evidence="1">Uncharacterized protein</fullName>
    </submittedName>
</protein>
<evidence type="ECO:0000313" key="1">
    <source>
        <dbReference type="EMBL" id="ACK77992.1"/>
    </source>
</evidence>
<sequence length="41" mass="4164">MNRVLALLAQPVPCSHAASVNPSAGVPPACSGMRQHLIPAT</sequence>
<keyword evidence="2" id="KW-1185">Reference proteome</keyword>